<dbReference type="EMBL" id="FUWU01000021">
    <property type="protein sequence ID" value="SJZ72141.1"/>
    <property type="molecule type" value="Genomic_DNA"/>
</dbReference>
<name>A0A1T4MZ10_9BACT</name>
<evidence type="ECO:0008006" key="4">
    <source>
        <dbReference type="Google" id="ProtNLM"/>
    </source>
</evidence>
<protein>
    <recommendedName>
        <fullName evidence="4">DUF3332 domain-containing protein</fullName>
    </recommendedName>
</protein>
<proteinExistence type="predicted"/>
<dbReference type="STRING" id="28122.SAMN02745108_01429"/>
<dbReference type="RefSeq" id="WP_078776378.1">
    <property type="nucleotide sequence ID" value="NZ_FUWU01000021.1"/>
</dbReference>
<sequence length="144" mass="15623">MKKGLIALGLAAAFSLTACYGSYGLTKKIYDWNGTLGNKWLNSCVHFLMWVIPVYPICIGLVDGLVLNTVEFWTGSNPIAQGDTYYEKDAQGNQVAAVKNADGSLSMEITDVQGNKANLTLERDADVIRALDANGQVVAQYEVK</sequence>
<keyword evidence="1" id="KW-1133">Transmembrane helix</keyword>
<dbReference type="InterPro" id="IPR021768">
    <property type="entry name" value="DUF3332"/>
</dbReference>
<evidence type="ECO:0000256" key="1">
    <source>
        <dbReference type="SAM" id="Phobius"/>
    </source>
</evidence>
<dbReference type="PROSITE" id="PS51257">
    <property type="entry name" value="PROKAR_LIPOPROTEIN"/>
    <property type="match status" value="1"/>
</dbReference>
<organism evidence="2 3">
    <name type="scientific">Fibrobacter intestinalis</name>
    <dbReference type="NCBI Taxonomy" id="28122"/>
    <lineage>
        <taxon>Bacteria</taxon>
        <taxon>Pseudomonadati</taxon>
        <taxon>Fibrobacterota</taxon>
        <taxon>Fibrobacteria</taxon>
        <taxon>Fibrobacterales</taxon>
        <taxon>Fibrobacteraceae</taxon>
        <taxon>Fibrobacter</taxon>
    </lineage>
</organism>
<evidence type="ECO:0000313" key="3">
    <source>
        <dbReference type="Proteomes" id="UP000190449"/>
    </source>
</evidence>
<accession>A0A1T4MZ10</accession>
<evidence type="ECO:0000313" key="2">
    <source>
        <dbReference type="EMBL" id="SJZ72141.1"/>
    </source>
</evidence>
<reference evidence="2 3" key="1">
    <citation type="submission" date="2017-02" db="EMBL/GenBank/DDBJ databases">
        <authorList>
            <person name="Peterson S.W."/>
        </authorList>
    </citation>
    <scope>NUCLEOTIDE SEQUENCE [LARGE SCALE GENOMIC DNA]</scope>
    <source>
        <strain evidence="2 3">ATCC 43854</strain>
    </source>
</reference>
<gene>
    <name evidence="2" type="ORF">SAMN02745108_01429</name>
</gene>
<feature type="transmembrane region" description="Helical" evidence="1">
    <location>
        <begin position="45"/>
        <end position="67"/>
    </location>
</feature>
<dbReference type="Pfam" id="PF11810">
    <property type="entry name" value="DUF3332"/>
    <property type="match status" value="1"/>
</dbReference>
<dbReference type="AlphaFoldDB" id="A0A1T4MZ10"/>
<keyword evidence="1" id="KW-0472">Membrane</keyword>
<dbReference type="Proteomes" id="UP000190449">
    <property type="component" value="Unassembled WGS sequence"/>
</dbReference>
<keyword evidence="1" id="KW-0812">Transmembrane</keyword>